<evidence type="ECO:0000313" key="3">
    <source>
        <dbReference type="Proteomes" id="UP000278180"/>
    </source>
</evidence>
<reference evidence="2 3" key="1">
    <citation type="submission" date="2018-08" db="EMBL/GenBank/DDBJ databases">
        <title>Recombination of ecologically and evolutionarily significant loci maintains genetic cohesion in the Pseudomonas syringae species complex.</title>
        <authorList>
            <person name="Dillon M."/>
            <person name="Thakur S."/>
            <person name="Almeida R.N.D."/>
            <person name="Weir B.S."/>
            <person name="Guttman D.S."/>
        </authorList>
    </citation>
    <scope>NUCLEOTIDE SEQUENCE [LARGE SCALE GENOMIC DNA]</scope>
    <source>
        <strain evidence="2 3">ICMP 13684</strain>
    </source>
</reference>
<keyword evidence="1" id="KW-1133">Transmembrane helix</keyword>
<comment type="caution">
    <text evidence="2">The sequence shown here is derived from an EMBL/GenBank/DDBJ whole genome shotgun (WGS) entry which is preliminary data.</text>
</comment>
<proteinExistence type="predicted"/>
<keyword evidence="1" id="KW-0472">Membrane</keyword>
<keyword evidence="1" id="KW-0812">Transmembrane</keyword>
<feature type="transmembrane region" description="Helical" evidence="1">
    <location>
        <begin position="47"/>
        <end position="73"/>
    </location>
</feature>
<gene>
    <name evidence="2" type="ORF">ALP51_200112</name>
</gene>
<accession>A0A3M5KIX7</accession>
<evidence type="ECO:0000256" key="1">
    <source>
        <dbReference type="SAM" id="Phobius"/>
    </source>
</evidence>
<dbReference type="EMBL" id="RBTE01000066">
    <property type="protein sequence ID" value="RMT34796.1"/>
    <property type="molecule type" value="Genomic_DNA"/>
</dbReference>
<name>A0A3M5KIX7_PSESS</name>
<dbReference type="Proteomes" id="UP000278180">
    <property type="component" value="Unassembled WGS sequence"/>
</dbReference>
<evidence type="ECO:0000313" key="2">
    <source>
        <dbReference type="EMBL" id="RMT34796.1"/>
    </source>
</evidence>
<sequence length="101" mass="11146">MPATTSDLLGRSKWLLQILSNLQLLLCVILLAHCLSTPSNLKKFHPLSLIFLTWILVFCLVVIVILLICRRFLSKGGVFIMPLSLVSALAVSPLVALVICF</sequence>
<feature type="transmembrane region" description="Helical" evidence="1">
    <location>
        <begin position="79"/>
        <end position="100"/>
    </location>
</feature>
<feature type="transmembrane region" description="Helical" evidence="1">
    <location>
        <begin position="14"/>
        <end position="35"/>
    </location>
</feature>
<dbReference type="AlphaFoldDB" id="A0A3M5KIX7"/>
<protein>
    <submittedName>
        <fullName evidence="2">Uncharacterized protein</fullName>
    </submittedName>
</protein>
<organism evidence="2 3">
    <name type="scientific">Pseudomonas savastanoi</name>
    <name type="common">Pseudomonas syringae pv. savastanoi</name>
    <dbReference type="NCBI Taxonomy" id="29438"/>
    <lineage>
        <taxon>Bacteria</taxon>
        <taxon>Pseudomonadati</taxon>
        <taxon>Pseudomonadota</taxon>
        <taxon>Gammaproteobacteria</taxon>
        <taxon>Pseudomonadales</taxon>
        <taxon>Pseudomonadaceae</taxon>
        <taxon>Pseudomonas</taxon>
    </lineage>
</organism>